<keyword evidence="2" id="KW-0732">Signal</keyword>
<comment type="caution">
    <text evidence="3">The sequence shown here is derived from an EMBL/GenBank/DDBJ whole genome shotgun (WGS) entry which is preliminary data.</text>
</comment>
<accession>A0A7W9MFK9</accession>
<reference evidence="3 4" key="1">
    <citation type="submission" date="2020-08" db="EMBL/GenBank/DDBJ databases">
        <title>Sequencing the genomes of 1000 actinobacteria strains.</title>
        <authorList>
            <person name="Klenk H.-P."/>
        </authorList>
    </citation>
    <scope>NUCLEOTIDE SEQUENCE [LARGE SCALE GENOMIC DNA]</scope>
    <source>
        <strain evidence="3 4">DSM 46887</strain>
    </source>
</reference>
<evidence type="ECO:0000256" key="1">
    <source>
        <dbReference type="SAM" id="MobiDB-lite"/>
    </source>
</evidence>
<feature type="region of interest" description="Disordered" evidence="1">
    <location>
        <begin position="21"/>
        <end position="87"/>
    </location>
</feature>
<organism evidence="3 4">
    <name type="scientific">Streptosporangium becharense</name>
    <dbReference type="NCBI Taxonomy" id="1816182"/>
    <lineage>
        <taxon>Bacteria</taxon>
        <taxon>Bacillati</taxon>
        <taxon>Actinomycetota</taxon>
        <taxon>Actinomycetes</taxon>
        <taxon>Streptosporangiales</taxon>
        <taxon>Streptosporangiaceae</taxon>
        <taxon>Streptosporangium</taxon>
    </lineage>
</organism>
<evidence type="ECO:0000313" key="3">
    <source>
        <dbReference type="EMBL" id="MBB5818428.1"/>
    </source>
</evidence>
<dbReference type="AlphaFoldDB" id="A0A7W9MFK9"/>
<name>A0A7W9MFK9_9ACTN</name>
<dbReference type="RefSeq" id="WP_184541910.1">
    <property type="nucleotide sequence ID" value="NZ_JACHMP010000001.1"/>
</dbReference>
<gene>
    <name evidence="3" type="ORF">F4562_001490</name>
</gene>
<dbReference type="Proteomes" id="UP000540685">
    <property type="component" value="Unassembled WGS sequence"/>
</dbReference>
<evidence type="ECO:0000256" key="2">
    <source>
        <dbReference type="SAM" id="SignalP"/>
    </source>
</evidence>
<sequence length="314" mass="32836">MSTPKGRRAVLAGMLALMSAGSLSGAGPLHGGAGWSSREPDTAPDAPGSPRASAPETPPGGPRVLPGFPRDLRDLPPDLRDLPPDVPGLWPGEVTAVRGEHSLVLGHRVPSTALRDLAVRADQARRAVGAVWGPVRALVLFPATDAEAAALAGAGSTRGLAAMATADRVIVLPSGYARLTPTGRDVVVAHELTHVATGATRGGRVPVWLSEGFADYVGYRDAPIPVREAAAELATEVRAGTVPVRLPVSADFAPGAPRLAQAYEEAWLACRFIAERFGERALVRLYGNDVGSTLGLPEAGLTEAWRDYLRRELT</sequence>
<feature type="compositionally biased region" description="Basic and acidic residues" evidence="1">
    <location>
        <begin position="70"/>
        <end position="83"/>
    </location>
</feature>
<proteinExistence type="predicted"/>
<keyword evidence="4" id="KW-1185">Reference proteome</keyword>
<evidence type="ECO:0008006" key="5">
    <source>
        <dbReference type="Google" id="ProtNLM"/>
    </source>
</evidence>
<protein>
    <recommendedName>
        <fullName evidence="5">DUF4157 domain-containing protein</fullName>
    </recommendedName>
</protein>
<dbReference type="EMBL" id="JACHMP010000001">
    <property type="protein sequence ID" value="MBB5818428.1"/>
    <property type="molecule type" value="Genomic_DNA"/>
</dbReference>
<evidence type="ECO:0000313" key="4">
    <source>
        <dbReference type="Proteomes" id="UP000540685"/>
    </source>
</evidence>
<feature type="signal peptide" evidence="2">
    <location>
        <begin position="1"/>
        <end position="25"/>
    </location>
</feature>
<feature type="chain" id="PRO_5038897072" description="DUF4157 domain-containing protein" evidence="2">
    <location>
        <begin position="26"/>
        <end position="314"/>
    </location>
</feature>